<reference evidence="1 2" key="1">
    <citation type="submission" date="2018-12" db="EMBL/GenBank/DDBJ databases">
        <authorList>
            <person name="Li K."/>
        </authorList>
    </citation>
    <scope>NUCLEOTIDE SEQUENCE [LARGE SCALE GENOMIC DNA]</scope>
    <source>
        <strain evidence="2">CR22</strain>
    </source>
</reference>
<dbReference type="AlphaFoldDB" id="A0A3Q9C7Z2"/>
<organism evidence="1 2">
    <name type="scientific">Streptomyces aquilus</name>
    <dbReference type="NCBI Taxonomy" id="2548456"/>
    <lineage>
        <taxon>Bacteria</taxon>
        <taxon>Bacillati</taxon>
        <taxon>Actinomycetota</taxon>
        <taxon>Actinomycetes</taxon>
        <taxon>Kitasatosporales</taxon>
        <taxon>Streptomycetaceae</taxon>
        <taxon>Streptomyces</taxon>
    </lineage>
</organism>
<gene>
    <name evidence="1" type="ORF">EJC51_06775</name>
</gene>
<evidence type="ECO:0000313" key="1">
    <source>
        <dbReference type="EMBL" id="AZP23129.1"/>
    </source>
</evidence>
<dbReference type="KEGG" id="saqu:EJC51_06775"/>
<sequence>MFGGESAILMLVEHLLFMEGEPGSRWDVVIQPLRERGAFSAVGVKGVFRDLIRGSDDHDVGSVHAEFAHRRGWLKPDRLLDSRTHQALLDRVRDWAAEDRQWADVVAEFGEPSILFGGTNPRYGKTLAYVSEDRDHPMVFFHLWNGNLDQASPVWEPAYEQPVLWAVRFGDAHFDEAFVRTPAGHRLRPRHPA</sequence>
<dbReference type="EMBL" id="CP034463">
    <property type="protein sequence ID" value="AZP23129.1"/>
    <property type="molecule type" value="Genomic_DNA"/>
</dbReference>
<name>A0A3Q9C7Z2_9ACTN</name>
<keyword evidence="2" id="KW-1185">Reference proteome</keyword>
<protein>
    <submittedName>
        <fullName evidence="1">Uncharacterized protein</fullName>
    </submittedName>
</protein>
<dbReference type="Proteomes" id="UP000280197">
    <property type="component" value="Chromosome"/>
</dbReference>
<accession>A0A3Q9C7Z2</accession>
<proteinExistence type="predicted"/>
<evidence type="ECO:0000313" key="2">
    <source>
        <dbReference type="Proteomes" id="UP000280197"/>
    </source>
</evidence>